<gene>
    <name evidence="6" type="ORF">RGQ29_007430</name>
</gene>
<dbReference type="Gene3D" id="3.40.50.10140">
    <property type="entry name" value="Toll/interleukin-1 receptor homology (TIR) domain"/>
    <property type="match status" value="1"/>
</dbReference>
<dbReference type="InterPro" id="IPR055414">
    <property type="entry name" value="LRR_R13L4/SHOC2-like"/>
</dbReference>
<dbReference type="GO" id="GO:0043531">
    <property type="term" value="F:ADP binding"/>
    <property type="evidence" value="ECO:0007669"/>
    <property type="project" value="InterPro"/>
</dbReference>
<dbReference type="InterPro" id="IPR003591">
    <property type="entry name" value="Leu-rich_rpt_typical-subtyp"/>
</dbReference>
<dbReference type="SUPFAM" id="SSF52540">
    <property type="entry name" value="P-loop containing nucleoside triphosphate hydrolases"/>
    <property type="match status" value="1"/>
</dbReference>
<evidence type="ECO:0000256" key="2">
    <source>
        <dbReference type="ARBA" id="ARBA00022737"/>
    </source>
</evidence>
<dbReference type="InterPro" id="IPR058192">
    <property type="entry name" value="WHD_ROQ1-like"/>
</dbReference>
<name>A0AAN7DX97_QUERU</name>
<evidence type="ECO:0000259" key="5">
    <source>
        <dbReference type="PROSITE" id="PS50104"/>
    </source>
</evidence>
<dbReference type="InterPro" id="IPR032675">
    <property type="entry name" value="LRR_dom_sf"/>
</dbReference>
<dbReference type="PANTHER" id="PTHR11017">
    <property type="entry name" value="LEUCINE-RICH REPEAT-CONTAINING PROTEIN"/>
    <property type="match status" value="1"/>
</dbReference>
<reference evidence="6 7" key="1">
    <citation type="journal article" date="2023" name="G3 (Bethesda)">
        <title>A haplotype-resolved chromosome-scale genome for Quercus rubra L. provides insights into the genetics of adaptive traits for red oak species.</title>
        <authorList>
            <person name="Kapoor B."/>
            <person name="Jenkins J."/>
            <person name="Schmutz J."/>
            <person name="Zhebentyayeva T."/>
            <person name="Kuelheim C."/>
            <person name="Coggeshall M."/>
            <person name="Heim C."/>
            <person name="Lasky J.R."/>
            <person name="Leites L."/>
            <person name="Islam-Faridi N."/>
            <person name="Romero-Severson J."/>
            <person name="DeLeo V.L."/>
            <person name="Lucas S.M."/>
            <person name="Lazic D."/>
            <person name="Gailing O."/>
            <person name="Carlson J."/>
            <person name="Staton M."/>
        </authorList>
    </citation>
    <scope>NUCLEOTIDE SEQUENCE [LARGE SCALE GENOMIC DNA]</scope>
    <source>
        <strain evidence="6">Pseudo-F2</strain>
    </source>
</reference>
<evidence type="ECO:0000256" key="1">
    <source>
        <dbReference type="ARBA" id="ARBA00022614"/>
    </source>
</evidence>
<dbReference type="SUPFAM" id="SSF52058">
    <property type="entry name" value="L domain-like"/>
    <property type="match status" value="3"/>
</dbReference>
<proteinExistence type="predicted"/>
<dbReference type="InterPro" id="IPR035897">
    <property type="entry name" value="Toll_tir_struct_dom_sf"/>
</dbReference>
<dbReference type="PANTHER" id="PTHR11017:SF559">
    <property type="entry name" value="DISEASE RESISTANCE PROTEIN CHL1"/>
    <property type="match status" value="1"/>
</dbReference>
<dbReference type="Gene3D" id="1.10.8.430">
    <property type="entry name" value="Helical domain of apoptotic protease-activating factors"/>
    <property type="match status" value="1"/>
</dbReference>
<dbReference type="GO" id="GO:0051707">
    <property type="term" value="P:response to other organism"/>
    <property type="evidence" value="ECO:0007669"/>
    <property type="project" value="UniProtKB-ARBA"/>
</dbReference>
<dbReference type="Pfam" id="PF00931">
    <property type="entry name" value="NB-ARC"/>
    <property type="match status" value="1"/>
</dbReference>
<sequence>MASSSSSLPSSYSISSTSQWKYDVFLSFRGEDTRNTLVDFLNYALQRRGIDIFKDDEKLEGGKTIKPELLKAIEESRFAVVILSENYASSTWCLEELVKIIDCEKEKRMTVLPIFYHVDPSDLRKLKGAFGKAFDEHEKQFEEKVGTWRDALNHVAGIVGYHHVKNSPLSEAVKWIVGQLSHISSFEFSQITKGLVGIDSRLVELESCLALKDDVRFIGIWAMGGIGKSTLASVVYRMVSKEFEASCFIENVRGRDELSLQEDLISQILLEKVFIKNRYDGGNMIKKNLWNKKVLIVFDDVDESEKLKMLVSKSDRFGLGSRIIITTRDKHLLKEFPLDEDEIFEVKALNYEDALCLFCLKAFRKEQCPDEYLELSERFLEYVNGLPLALEVLGSFLFENSTAEWESALEMLKEDPKREINQVLKISFDGLQESVKEIFLDIACFFNHEEEDHVVRMLDSIGRHSVIGLRNLIDKSLLKISKNNELWMHNLIEDMGRNMVREESPEPGERSRLWLYKDVVHVLKNNTGTGKVQAIYLKGAMDTRIYHEEKAACCRPQRPLVTFLRWVQRTLSLQGDTSSKKPEGLLWNPEAFLKMHNLKFLKIHSISLQLDTLPLPNNLSYLECNDYPLKSLHSLPAGLVELHLPRSKIKILWEGMEIFENLKSINMDGSSDLIISPNFDGVPNLGELVLKGCSKLCELHPSIGKLKNLKLLNLENCQELTSLPNKFELKSLVTLNLTHCSEVKKIPKFEGNMKHLQELLLEGTAITELPSSVECLIGLNILILRYCKKLVCLPNTICNFTSLKNLDLSGCSKFDKLPEDLGNIVSLKELRLRKTAIRELPSSFEFLIGLTSLDLTDCKNFVHLPSTICSLKSLDEIILSGCSKFDKLPKDLGNIISLKKLCLRGTAIKELPSSVEFLVGLTELYLNHCKKFVLLPSTICSLKSLEYFILFGCSKFDKLPKDFGNIVSLKALVLCGTAIKELPSSVEFLVSLKVLYLEDCENFVLLPSTVCSLKSLDSMILSRCPKFVNLPENLGNLKHLKWLKLDGTAIEVLPSSVGCLAALELLILEDCKNLVCLPSTICNLKRVKSLNLTGCSKIANLPENLGNMESLWYLSLGGTAIKELPSSVEFLVSLKALYLEDCENFVLLPSTVCSLKSLATMILSRCPKFVNLPENLGNLEHLSWLKLDGTAIEVLPSSVGCLAALEFLILEDCKNLVCLPSTICNLKRVRSLNLTGCSKIANLPENLGSMESLRDLSLGGTAIKELPSSTIHLKQVWTVSFKGCQLLSSSLTSMPINFSIDLSDCNLSAIPSGIDRSSIYELFLSGNDFISLPESISQFSRLSKLYFDGCKSLRSLSNIPSKISFICVDNCSSLEKLPEPPNDFCWSSFRNFTVQCFNCFKLASNIQNFSNVFQGQSGKQFEKCYIIPGREIPKWFEKVNISDTKVGPDYKTKKVKIQLPGSGSGFDEWRGIVLCVVFLPTERHLDQQLHYIGVNGLDGSNYGSYPQTYPKFTSEYGKVESHHLWLHSVSKHLFRLRKTPGCSIDKKGFHQVELEIETEGLEVEKIGFRVGLKIPIKINEAHDEDDGEFFSSLILPMKLPWMAAVCWCNKCTIATWSMEVETVGFRLLNKQDIKET</sequence>
<dbReference type="Proteomes" id="UP001324115">
    <property type="component" value="Unassembled WGS sequence"/>
</dbReference>
<evidence type="ECO:0000256" key="4">
    <source>
        <dbReference type="ARBA" id="ARBA00023027"/>
    </source>
</evidence>
<accession>A0AAN7DX97</accession>
<dbReference type="EMBL" id="JAXUIC010000012">
    <property type="protein sequence ID" value="KAK4557663.1"/>
    <property type="molecule type" value="Genomic_DNA"/>
</dbReference>
<evidence type="ECO:0000256" key="3">
    <source>
        <dbReference type="ARBA" id="ARBA00022821"/>
    </source>
</evidence>
<dbReference type="SMART" id="SM00255">
    <property type="entry name" value="TIR"/>
    <property type="match status" value="1"/>
</dbReference>
<keyword evidence="1" id="KW-0433">Leucine-rich repeat</keyword>
<comment type="caution">
    <text evidence="6">The sequence shown here is derived from an EMBL/GenBank/DDBJ whole genome shotgun (WGS) entry which is preliminary data.</text>
</comment>
<protein>
    <recommendedName>
        <fullName evidence="5">TIR domain-containing protein</fullName>
    </recommendedName>
</protein>
<dbReference type="Pfam" id="PF01582">
    <property type="entry name" value="TIR"/>
    <property type="match status" value="1"/>
</dbReference>
<dbReference type="SUPFAM" id="SSF52200">
    <property type="entry name" value="Toll/Interleukin receptor TIR domain"/>
    <property type="match status" value="1"/>
</dbReference>
<dbReference type="PROSITE" id="PS50104">
    <property type="entry name" value="TIR"/>
    <property type="match status" value="1"/>
</dbReference>
<dbReference type="GO" id="GO:0007165">
    <property type="term" value="P:signal transduction"/>
    <property type="evidence" value="ECO:0007669"/>
    <property type="project" value="InterPro"/>
</dbReference>
<organism evidence="6 7">
    <name type="scientific">Quercus rubra</name>
    <name type="common">Northern red oak</name>
    <name type="synonym">Quercus borealis</name>
    <dbReference type="NCBI Taxonomy" id="3512"/>
    <lineage>
        <taxon>Eukaryota</taxon>
        <taxon>Viridiplantae</taxon>
        <taxon>Streptophyta</taxon>
        <taxon>Embryophyta</taxon>
        <taxon>Tracheophyta</taxon>
        <taxon>Spermatophyta</taxon>
        <taxon>Magnoliopsida</taxon>
        <taxon>eudicotyledons</taxon>
        <taxon>Gunneridae</taxon>
        <taxon>Pentapetalae</taxon>
        <taxon>rosids</taxon>
        <taxon>fabids</taxon>
        <taxon>Fagales</taxon>
        <taxon>Fagaceae</taxon>
        <taxon>Quercus</taxon>
    </lineage>
</organism>
<dbReference type="InterPro" id="IPR044974">
    <property type="entry name" value="Disease_R_plants"/>
</dbReference>
<dbReference type="InterPro" id="IPR027417">
    <property type="entry name" value="P-loop_NTPase"/>
</dbReference>
<dbReference type="Gene3D" id="3.40.50.300">
    <property type="entry name" value="P-loop containing nucleotide triphosphate hydrolases"/>
    <property type="match status" value="1"/>
</dbReference>
<dbReference type="Gene3D" id="3.80.10.10">
    <property type="entry name" value="Ribonuclease Inhibitor"/>
    <property type="match status" value="4"/>
</dbReference>
<keyword evidence="4" id="KW-0520">NAD</keyword>
<keyword evidence="7" id="KW-1185">Reference proteome</keyword>
<feature type="domain" description="TIR" evidence="5">
    <location>
        <begin position="20"/>
        <end position="184"/>
    </location>
</feature>
<dbReference type="InterPro" id="IPR000157">
    <property type="entry name" value="TIR_dom"/>
</dbReference>
<keyword evidence="3" id="KW-0611">Plant defense</keyword>
<evidence type="ECO:0000313" key="7">
    <source>
        <dbReference type="Proteomes" id="UP001324115"/>
    </source>
</evidence>
<dbReference type="InterPro" id="IPR002182">
    <property type="entry name" value="NB-ARC"/>
</dbReference>
<dbReference type="SMART" id="SM00369">
    <property type="entry name" value="LRR_TYP"/>
    <property type="match status" value="8"/>
</dbReference>
<evidence type="ECO:0000313" key="6">
    <source>
        <dbReference type="EMBL" id="KAK4557663.1"/>
    </source>
</evidence>
<dbReference type="GO" id="GO:0006952">
    <property type="term" value="P:defense response"/>
    <property type="evidence" value="ECO:0007669"/>
    <property type="project" value="UniProtKB-KW"/>
</dbReference>
<keyword evidence="2" id="KW-0677">Repeat</keyword>
<dbReference type="Pfam" id="PF23598">
    <property type="entry name" value="LRR_14"/>
    <property type="match status" value="1"/>
</dbReference>
<dbReference type="FunFam" id="3.40.50.10140:FF:000007">
    <property type="entry name" value="Disease resistance protein (TIR-NBS-LRR class)"/>
    <property type="match status" value="1"/>
</dbReference>
<dbReference type="InterPro" id="IPR042197">
    <property type="entry name" value="Apaf_helical"/>
</dbReference>
<dbReference type="Pfam" id="PF23282">
    <property type="entry name" value="WHD_ROQ1"/>
    <property type="match status" value="1"/>
</dbReference>
<dbReference type="PRINTS" id="PR00364">
    <property type="entry name" value="DISEASERSIST"/>
</dbReference>